<evidence type="ECO:0000313" key="3">
    <source>
        <dbReference type="Proteomes" id="UP000037175"/>
    </source>
</evidence>
<comment type="caution">
    <text evidence="2">The sequence shown here is derived from an EMBL/GenBank/DDBJ whole genome shotgun (WGS) entry which is preliminary data.</text>
</comment>
<proteinExistence type="predicted"/>
<name>A0A0L6W0I0_9FIRM</name>
<dbReference type="AlphaFoldDB" id="A0A0L6W0I0"/>
<dbReference type="Proteomes" id="UP000037175">
    <property type="component" value="Unassembled WGS sequence"/>
</dbReference>
<dbReference type="SUPFAM" id="SSF52507">
    <property type="entry name" value="Homo-oligomeric flavin-containing Cys decarboxylases, HFCD"/>
    <property type="match status" value="1"/>
</dbReference>
<protein>
    <submittedName>
        <fullName evidence="2">Flavoprotein</fullName>
    </submittedName>
</protein>
<reference evidence="3" key="1">
    <citation type="submission" date="2015-07" db="EMBL/GenBank/DDBJ databases">
        <title>Complete Genome of Thermincola ferriacetica strain Z-0001T.</title>
        <authorList>
            <person name="Lusk B."/>
            <person name="Badalamenti J.P."/>
            <person name="Parameswaran P."/>
            <person name="Bond D.R."/>
            <person name="Torres C.I."/>
        </authorList>
    </citation>
    <scope>NUCLEOTIDE SEQUENCE [LARGE SCALE GENOMIC DNA]</scope>
    <source>
        <strain evidence="3">Z-0001</strain>
    </source>
</reference>
<organism evidence="2 3">
    <name type="scientific">Thermincola ferriacetica</name>
    <dbReference type="NCBI Taxonomy" id="281456"/>
    <lineage>
        <taxon>Bacteria</taxon>
        <taxon>Bacillati</taxon>
        <taxon>Bacillota</taxon>
        <taxon>Clostridia</taxon>
        <taxon>Eubacteriales</taxon>
        <taxon>Thermincolaceae</taxon>
        <taxon>Thermincola</taxon>
    </lineage>
</organism>
<sequence length="248" mass="26989">MEMRELVKLITSEVLKQLNCPAQQEVLVLLTGGRAIWPRVKFKLEEMKNRGIVLRPVLSEAASRIFDPQELSRIFGVTENLEKNELLAAVKKSSLVMLPTLTVNTAAKLAGGIQDTEVTCLAGWALMMGKPVIAVTNSADPDSPELQRLGLAGGKPEHKARLRENLKSLARFGVKLVEADYLLPGVMQALGCDPINNSRRFRVEGVLTSAKVQAAAAENYKIIVAKNTVVTPLAKETAAEAGIEICYE</sequence>
<gene>
    <name evidence="2" type="ORF">Tfer_2450</name>
</gene>
<evidence type="ECO:0000313" key="2">
    <source>
        <dbReference type="EMBL" id="KNZ68961.1"/>
    </source>
</evidence>
<dbReference type="InterPro" id="IPR003382">
    <property type="entry name" value="Flavoprotein"/>
</dbReference>
<dbReference type="Pfam" id="PF02441">
    <property type="entry name" value="Flavoprotein"/>
    <property type="match status" value="1"/>
</dbReference>
<dbReference type="GO" id="GO:0003824">
    <property type="term" value="F:catalytic activity"/>
    <property type="evidence" value="ECO:0007669"/>
    <property type="project" value="InterPro"/>
</dbReference>
<feature type="domain" description="Flavoprotein" evidence="1">
    <location>
        <begin position="25"/>
        <end position="138"/>
    </location>
</feature>
<dbReference type="PATRIC" id="fig|281456.6.peg.2597"/>
<dbReference type="InterPro" id="IPR036551">
    <property type="entry name" value="Flavin_trans-like"/>
</dbReference>
<evidence type="ECO:0000259" key="1">
    <source>
        <dbReference type="Pfam" id="PF02441"/>
    </source>
</evidence>
<dbReference type="EMBL" id="LGTE01000019">
    <property type="protein sequence ID" value="KNZ68961.1"/>
    <property type="molecule type" value="Genomic_DNA"/>
</dbReference>
<accession>A0A0L6W0I0</accession>
<dbReference type="Gene3D" id="3.40.50.1950">
    <property type="entry name" value="Flavin prenyltransferase-like"/>
    <property type="match status" value="1"/>
</dbReference>
<keyword evidence="3" id="KW-1185">Reference proteome</keyword>